<accession>A0ACC1CS97</accession>
<keyword evidence="2" id="KW-1185">Reference proteome</keyword>
<dbReference type="Proteomes" id="UP000824533">
    <property type="component" value="Linkage Group LG17"/>
</dbReference>
<evidence type="ECO:0000313" key="1">
    <source>
        <dbReference type="EMBL" id="KAJ0174554.1"/>
    </source>
</evidence>
<name>A0ACC1CS97_9NEOP</name>
<gene>
    <name evidence="1" type="ORF">K1T71_009662</name>
</gene>
<sequence length="806" mass="92598">MDNSEDADFVASEHDRLISAISKLDKTQHITEPTRSEPSLLNSEFNLIKRSNKLDLNKVAKVLTDTANHVKIGKKLKKTQDENRVLSKPLDRPQAERVKRATGYEQTKKQVGRWDPVVARSRGSDYVSFPLKHAGHKLQPTSEFLSKLKLKSELERELEELDPPAEIEDEDDEEQVYPMSYEEMVEQRQHLAKMRAQQSYTAAKAKRQSKIKSKKYHRILKKERLKQQLKEFEELQKTNPEEALKKLEALEKTRALERHTLRHKNTGKWARNKMVRAKYDKEVRNQLAEQLAVGRSLTQKTQDVDSSDDEGDDGQIIPDIALAQDPMNPWMMSEKDKSNINTEFDFGYKKYLKDRIVKKMDNSDSDSGESTTNQRDAQTTNDLAVLKKSINRLSKDNNDNIYETANKQETLDKSEVINEDLDDTTKNDHKATTTKQLKINNRILKSKINKKEFKKAKCKVNEAVATSSWTVENIEDKASNKQTPDVFSIFETLENKAANKVEKKLKRLRQDIAQLEMLTKETTTKNKKQKTDEPNADDTLEYLKLKNKKTKVVVDEALIETSSNQADSTINIGHKKLENIVATINTTTQEISKSKPANSDNNIDPTRFIEVKPKFLNSVIADGETGLDQLDDHEQVVPRVNIEEVFEEDDVVAGFRQEKEDEINKDKEEDINLTLPGWGTWGGKGVIVKTPKRKRNRFIQKPAPVMPRRDENKGDIIIKEYKDPKLQVHKVKELPYPFKSVKDYEATIRAPLSNTFIPEKPFKKLIRPSVITKAGTIIDPMDEEELLLPKNRKFGNTDIIKITSMK</sequence>
<dbReference type="EMBL" id="CM034403">
    <property type="protein sequence ID" value="KAJ0174554.1"/>
    <property type="molecule type" value="Genomic_DNA"/>
</dbReference>
<evidence type="ECO:0000313" key="2">
    <source>
        <dbReference type="Proteomes" id="UP000824533"/>
    </source>
</evidence>
<proteinExistence type="predicted"/>
<protein>
    <submittedName>
        <fullName evidence="1">Uncharacterized protein</fullName>
    </submittedName>
</protein>
<reference evidence="1 2" key="1">
    <citation type="journal article" date="2021" name="Front. Genet.">
        <title>Chromosome-Level Genome Assembly Reveals Significant Gene Expansion in the Toll and IMD Signaling Pathways of Dendrolimus kikuchii.</title>
        <authorList>
            <person name="Zhou J."/>
            <person name="Wu P."/>
            <person name="Xiong Z."/>
            <person name="Liu N."/>
            <person name="Zhao N."/>
            <person name="Ji M."/>
            <person name="Qiu Y."/>
            <person name="Yang B."/>
        </authorList>
    </citation>
    <scope>NUCLEOTIDE SEQUENCE [LARGE SCALE GENOMIC DNA]</scope>
    <source>
        <strain evidence="1">Ann1</strain>
    </source>
</reference>
<comment type="caution">
    <text evidence="1">The sequence shown here is derived from an EMBL/GenBank/DDBJ whole genome shotgun (WGS) entry which is preliminary data.</text>
</comment>
<organism evidence="1 2">
    <name type="scientific">Dendrolimus kikuchii</name>
    <dbReference type="NCBI Taxonomy" id="765133"/>
    <lineage>
        <taxon>Eukaryota</taxon>
        <taxon>Metazoa</taxon>
        <taxon>Ecdysozoa</taxon>
        <taxon>Arthropoda</taxon>
        <taxon>Hexapoda</taxon>
        <taxon>Insecta</taxon>
        <taxon>Pterygota</taxon>
        <taxon>Neoptera</taxon>
        <taxon>Endopterygota</taxon>
        <taxon>Lepidoptera</taxon>
        <taxon>Glossata</taxon>
        <taxon>Ditrysia</taxon>
        <taxon>Bombycoidea</taxon>
        <taxon>Lasiocampidae</taxon>
        <taxon>Dendrolimus</taxon>
    </lineage>
</organism>